<evidence type="ECO:0000313" key="2">
    <source>
        <dbReference type="WBParaSite" id="ES5_v2.g30768.t1"/>
    </source>
</evidence>
<dbReference type="Proteomes" id="UP000887579">
    <property type="component" value="Unplaced"/>
</dbReference>
<proteinExistence type="predicted"/>
<sequence>MNRTPLGFTQLPPTVGGPMMNVNVPPPMLQHQNHTPMGMGMQQMGGIPNGFIMNTPQQHYQMHNFNAPPPQMDMEQPLSAHEFEEIMSRNHVVSSSAISRAVSDAATGDYRSAIETLLTAISLIKQSRVAKHD</sequence>
<accession>A0AC34GMD8</accession>
<reference evidence="2" key="1">
    <citation type="submission" date="2022-11" db="UniProtKB">
        <authorList>
            <consortium name="WormBaseParasite"/>
        </authorList>
    </citation>
    <scope>IDENTIFICATION</scope>
</reference>
<dbReference type="WBParaSite" id="ES5_v2.g30768.t1">
    <property type="protein sequence ID" value="ES5_v2.g30768.t1"/>
    <property type="gene ID" value="ES5_v2.g30768"/>
</dbReference>
<evidence type="ECO:0000313" key="1">
    <source>
        <dbReference type="Proteomes" id="UP000887579"/>
    </source>
</evidence>
<protein>
    <submittedName>
        <fullName evidence="2">Uncharacterized protein</fullName>
    </submittedName>
</protein>
<organism evidence="1 2">
    <name type="scientific">Panagrolaimus sp. ES5</name>
    <dbReference type="NCBI Taxonomy" id="591445"/>
    <lineage>
        <taxon>Eukaryota</taxon>
        <taxon>Metazoa</taxon>
        <taxon>Ecdysozoa</taxon>
        <taxon>Nematoda</taxon>
        <taxon>Chromadorea</taxon>
        <taxon>Rhabditida</taxon>
        <taxon>Tylenchina</taxon>
        <taxon>Panagrolaimomorpha</taxon>
        <taxon>Panagrolaimoidea</taxon>
        <taxon>Panagrolaimidae</taxon>
        <taxon>Panagrolaimus</taxon>
    </lineage>
</organism>
<name>A0AC34GMD8_9BILA</name>